<evidence type="ECO:0000259" key="2">
    <source>
        <dbReference type="PROSITE" id="PS50102"/>
    </source>
</evidence>
<keyword evidence="1" id="KW-0694">RNA-binding</keyword>
<organism evidence="3 4">
    <name type="scientific">Marinobacter xiaoshiensis</name>
    <dbReference type="NCBI Taxonomy" id="3073652"/>
    <lineage>
        <taxon>Bacteria</taxon>
        <taxon>Pseudomonadati</taxon>
        <taxon>Pseudomonadota</taxon>
        <taxon>Gammaproteobacteria</taxon>
        <taxon>Pseudomonadales</taxon>
        <taxon>Marinobacteraceae</taxon>
        <taxon>Marinobacter</taxon>
    </lineage>
</organism>
<dbReference type="PROSITE" id="PS50102">
    <property type="entry name" value="RRM"/>
    <property type="match status" value="1"/>
</dbReference>
<dbReference type="RefSeq" id="WP_200201819.1">
    <property type="nucleotide sequence ID" value="NZ_JAVMBO010000018.1"/>
</dbReference>
<sequence>MKLLVRNLARTTTEQEIHELFSAHGTVTECTLVLDKETGKSKGFGFVEMPHAKEAKMAKARLDETRLGSNKIRVRVAQDKEPQPDTKD</sequence>
<protein>
    <submittedName>
        <fullName evidence="3">RNA-binding protein</fullName>
    </submittedName>
</protein>
<dbReference type="Proteomes" id="UP001267407">
    <property type="component" value="Unassembled WGS sequence"/>
</dbReference>
<dbReference type="InterPro" id="IPR012677">
    <property type="entry name" value="Nucleotide-bd_a/b_plait_sf"/>
</dbReference>
<dbReference type="InterPro" id="IPR000504">
    <property type="entry name" value="RRM_dom"/>
</dbReference>
<dbReference type="SMART" id="SM00360">
    <property type="entry name" value="RRM"/>
    <property type="match status" value="1"/>
</dbReference>
<dbReference type="SUPFAM" id="SSF54928">
    <property type="entry name" value="RNA-binding domain, RBD"/>
    <property type="match status" value="1"/>
</dbReference>
<proteinExistence type="predicted"/>
<dbReference type="Pfam" id="PF00076">
    <property type="entry name" value="RRM_1"/>
    <property type="match status" value="1"/>
</dbReference>
<dbReference type="Gene3D" id="3.30.70.330">
    <property type="match status" value="1"/>
</dbReference>
<dbReference type="PANTHER" id="PTHR48025:SF1">
    <property type="entry name" value="RRM DOMAIN-CONTAINING PROTEIN"/>
    <property type="match status" value="1"/>
</dbReference>
<dbReference type="EMBL" id="JAVMBO010000018">
    <property type="protein sequence ID" value="MDS1311706.1"/>
    <property type="molecule type" value="Genomic_DNA"/>
</dbReference>
<reference evidence="3" key="1">
    <citation type="submission" date="2023-09" db="EMBL/GenBank/DDBJ databases">
        <title>Marinobacter sediminicola sp. nov. and Marinobacter maritimum sp. nov., isolated from marine sediment.</title>
        <authorList>
            <person name="An J."/>
        </authorList>
    </citation>
    <scope>NUCLEOTIDE SEQUENCE</scope>
    <source>
        <strain evidence="3">F60267</strain>
    </source>
</reference>
<dbReference type="InterPro" id="IPR050502">
    <property type="entry name" value="Euk_RNA-bind_prot"/>
</dbReference>
<feature type="domain" description="RRM" evidence="2">
    <location>
        <begin position="1"/>
        <end position="79"/>
    </location>
</feature>
<accession>A0ABU2HKW6</accession>
<gene>
    <name evidence="3" type="ORF">RKA07_16515</name>
</gene>
<name>A0ABU2HKW6_9GAMM</name>
<evidence type="ECO:0000256" key="1">
    <source>
        <dbReference type="ARBA" id="ARBA00022884"/>
    </source>
</evidence>
<comment type="caution">
    <text evidence="3">The sequence shown here is derived from an EMBL/GenBank/DDBJ whole genome shotgun (WGS) entry which is preliminary data.</text>
</comment>
<evidence type="ECO:0000313" key="3">
    <source>
        <dbReference type="EMBL" id="MDS1311706.1"/>
    </source>
</evidence>
<dbReference type="InterPro" id="IPR035979">
    <property type="entry name" value="RBD_domain_sf"/>
</dbReference>
<keyword evidence="4" id="KW-1185">Reference proteome</keyword>
<dbReference type="PANTHER" id="PTHR48025">
    <property type="entry name" value="OS02G0815200 PROTEIN"/>
    <property type="match status" value="1"/>
</dbReference>
<evidence type="ECO:0000313" key="4">
    <source>
        <dbReference type="Proteomes" id="UP001267407"/>
    </source>
</evidence>